<evidence type="ECO:0000256" key="1">
    <source>
        <dbReference type="SAM" id="SignalP"/>
    </source>
</evidence>
<feature type="signal peptide" evidence="1">
    <location>
        <begin position="1"/>
        <end position="19"/>
    </location>
</feature>
<protein>
    <submittedName>
        <fullName evidence="2">DUF6528 family protein</fullName>
    </submittedName>
</protein>
<dbReference type="PROSITE" id="PS51318">
    <property type="entry name" value="TAT"/>
    <property type="match status" value="1"/>
</dbReference>
<dbReference type="EMBL" id="CP158165">
    <property type="protein sequence ID" value="XBV26237.1"/>
    <property type="molecule type" value="Genomic_DNA"/>
</dbReference>
<organism evidence="2">
    <name type="scientific">Kribbella sp. HUAS MG21</name>
    <dbReference type="NCBI Taxonomy" id="3160966"/>
    <lineage>
        <taxon>Bacteria</taxon>
        <taxon>Bacillati</taxon>
        <taxon>Actinomycetota</taxon>
        <taxon>Actinomycetes</taxon>
        <taxon>Propionibacteriales</taxon>
        <taxon>Kribbellaceae</taxon>
        <taxon>Kribbella</taxon>
    </lineage>
</organism>
<dbReference type="InterPro" id="IPR045383">
    <property type="entry name" value="DUF6528"/>
</dbReference>
<sequence length="337" mass="36796">MVSRSARTALLGTAATAVAALAATVGVPTGAGADADSTAGVDGRDSTEQIVVTEQATDQILVLNSDRDSWQNTKIAWSWRPTAQDGLGDLVDNWGAPDEAKLRHRNGQAYLLTTDSWGLAAVVPYPQKGPAYWAADVERKNNPHSIELLPDGNVAVVASHGNWLRLYTASQGQRSTTYVEFTLADGHGVYWDADTGLLWALGGHDLVSLKVGGTPAAPTLTEVKRVELPTLHGHDLQPVARDKDRFWITTGSQVYQYSKSRNVFLQDYVDRERINVAGVKSVGDEAKSGQILTSVVQTKNLCTWCTDTPTLTFRRDQLTLHGSQIYKARWWVDPTQR</sequence>
<keyword evidence="1" id="KW-0732">Signal</keyword>
<name>A0AAU7THZ6_9ACTN</name>
<proteinExistence type="predicted"/>
<evidence type="ECO:0000313" key="2">
    <source>
        <dbReference type="EMBL" id="XBV26237.1"/>
    </source>
</evidence>
<dbReference type="InterPro" id="IPR006311">
    <property type="entry name" value="TAT_signal"/>
</dbReference>
<dbReference type="RefSeq" id="WP_350279037.1">
    <property type="nucleotide sequence ID" value="NZ_CP158165.1"/>
</dbReference>
<accession>A0AAU7THZ6</accession>
<reference evidence="2" key="1">
    <citation type="submission" date="2024-06" db="EMBL/GenBank/DDBJ databases">
        <title>Kribbella sp. strain HUAS MG21 genome sequences.</title>
        <authorList>
            <person name="Mo P."/>
        </authorList>
    </citation>
    <scope>NUCLEOTIDE SEQUENCE</scope>
    <source>
        <strain evidence="2">HUAS MG21</strain>
    </source>
</reference>
<dbReference type="AlphaFoldDB" id="A0AAU7THZ6"/>
<feature type="chain" id="PRO_5043997676" evidence="1">
    <location>
        <begin position="20"/>
        <end position="337"/>
    </location>
</feature>
<dbReference type="SUPFAM" id="SSF63825">
    <property type="entry name" value="YWTD domain"/>
    <property type="match status" value="1"/>
</dbReference>
<dbReference type="Pfam" id="PF20138">
    <property type="entry name" value="DUF6528"/>
    <property type="match status" value="1"/>
</dbReference>
<gene>
    <name evidence="2" type="ORF">ABN611_07365</name>
</gene>